<comment type="caution">
    <text evidence="7">The sequence shown here is derived from an EMBL/GenBank/DDBJ whole genome shotgun (WGS) entry which is preliminary data.</text>
</comment>
<keyword evidence="7" id="KW-0560">Oxidoreductase</keyword>
<dbReference type="EMBL" id="JBHUHP010000001">
    <property type="protein sequence ID" value="MFD2089966.1"/>
    <property type="molecule type" value="Genomic_DNA"/>
</dbReference>
<sequence length="507" mass="52735">MNGWDVVVVGAGTSGCALAARLSDTGRRVLLLEAGADHPRPEDFPPELRDPTTMRAAVPGHPANWDLTAELAPGVTARVPRGRVVGGSSALNAGSFIRGTRADFDGWAAAGNDLWSYDAVLPAFCRLEADADLGDRPGHGAHGPVPVARPRTAHPLADAFAAAAAELGHPAEPDKNADGPPGYGPIPFNVSGGVRINTAMAYLSPRRGRPGLAVRGGVPVRRVVVEGGRAVGVATADGVVRAAEVVLSAGAVGSAHLLLLSGVGPADDLRAAGIPVVADLPGVGAGFTDHPLVHVPFRASRALPVPPGRLPLHGILHATSEGSPVPGDLEVLPWLAPFGRITGGAGGPDDDQLELGVGLQREDGRGRLTLDTARPGRQPRLEYRYLTEESDRRRLRDGVRLAAALLRTRALTSLVAAGLPARVLERDPDLDRWIRGRLTTAVHLAGTARMGPDDDVSAVVDQRLRVRDVAGLRVVDTSVMPRVPSRGPAATAVMLGERAAELFDAEG</sequence>
<dbReference type="PANTHER" id="PTHR11552">
    <property type="entry name" value="GLUCOSE-METHANOL-CHOLINE GMC OXIDOREDUCTASE"/>
    <property type="match status" value="1"/>
</dbReference>
<proteinExistence type="inferred from homology"/>
<dbReference type="PROSITE" id="PS00623">
    <property type="entry name" value="GMC_OXRED_1"/>
    <property type="match status" value="1"/>
</dbReference>
<feature type="domain" description="Glucose-methanol-choline oxidoreductase N-terminal" evidence="6">
    <location>
        <begin position="82"/>
        <end position="105"/>
    </location>
</feature>
<evidence type="ECO:0000256" key="2">
    <source>
        <dbReference type="ARBA" id="ARBA00010790"/>
    </source>
</evidence>
<dbReference type="InterPro" id="IPR007867">
    <property type="entry name" value="GMC_OxRtase_C"/>
</dbReference>
<dbReference type="Gene3D" id="3.30.410.40">
    <property type="match status" value="1"/>
</dbReference>
<dbReference type="PANTHER" id="PTHR11552:SF147">
    <property type="entry name" value="CHOLINE DEHYDROGENASE, MITOCHONDRIAL"/>
    <property type="match status" value="1"/>
</dbReference>
<dbReference type="SUPFAM" id="SSF54373">
    <property type="entry name" value="FAD-linked reductases, C-terminal domain"/>
    <property type="match status" value="1"/>
</dbReference>
<keyword evidence="8" id="KW-1185">Reference proteome</keyword>
<dbReference type="Pfam" id="PF05199">
    <property type="entry name" value="GMC_oxred_C"/>
    <property type="match status" value="1"/>
</dbReference>
<dbReference type="InterPro" id="IPR036188">
    <property type="entry name" value="FAD/NAD-bd_sf"/>
</dbReference>
<dbReference type="PIRSF" id="PIRSF000137">
    <property type="entry name" value="Alcohol_oxidase"/>
    <property type="match status" value="1"/>
</dbReference>
<evidence type="ECO:0000256" key="5">
    <source>
        <dbReference type="RuleBase" id="RU003968"/>
    </source>
</evidence>
<dbReference type="Gene3D" id="3.50.50.60">
    <property type="entry name" value="FAD/NAD(P)-binding domain"/>
    <property type="match status" value="1"/>
</dbReference>
<protein>
    <submittedName>
        <fullName evidence="7">Mycofactocin system GMC family oxidoreductase MftG</fullName>
        <ecNumber evidence="7">1.-.-.-</ecNumber>
    </submittedName>
</protein>
<dbReference type="Proteomes" id="UP001597402">
    <property type="component" value="Unassembled WGS sequence"/>
</dbReference>
<dbReference type="InterPro" id="IPR000172">
    <property type="entry name" value="GMC_OxRdtase_N"/>
</dbReference>
<dbReference type="Pfam" id="PF00732">
    <property type="entry name" value="GMC_oxred_N"/>
    <property type="match status" value="1"/>
</dbReference>
<dbReference type="EC" id="1.-.-.-" evidence="7"/>
<evidence type="ECO:0000256" key="4">
    <source>
        <dbReference type="ARBA" id="ARBA00022827"/>
    </source>
</evidence>
<keyword evidence="4 5" id="KW-0274">FAD</keyword>
<reference evidence="8" key="1">
    <citation type="journal article" date="2019" name="Int. J. Syst. Evol. Microbiol.">
        <title>The Global Catalogue of Microorganisms (GCM) 10K type strain sequencing project: providing services to taxonomists for standard genome sequencing and annotation.</title>
        <authorList>
            <consortium name="The Broad Institute Genomics Platform"/>
            <consortium name="The Broad Institute Genome Sequencing Center for Infectious Disease"/>
            <person name="Wu L."/>
            <person name="Ma J."/>
        </authorList>
    </citation>
    <scope>NUCLEOTIDE SEQUENCE [LARGE SCALE GENOMIC DNA]</scope>
    <source>
        <strain evidence="8">JCM 3338</strain>
    </source>
</reference>
<evidence type="ECO:0000256" key="1">
    <source>
        <dbReference type="ARBA" id="ARBA00001974"/>
    </source>
</evidence>
<evidence type="ECO:0000259" key="6">
    <source>
        <dbReference type="PROSITE" id="PS00623"/>
    </source>
</evidence>
<comment type="similarity">
    <text evidence="2 5">Belongs to the GMC oxidoreductase family.</text>
</comment>
<dbReference type="InterPro" id="IPR023978">
    <property type="entry name" value="GMC_oxidoreductase_bact"/>
</dbReference>
<name>A0ABW4X4U4_9ACTN</name>
<organism evidence="7 8">
    <name type="scientific">Blastococcus deserti</name>
    <dbReference type="NCBI Taxonomy" id="2259033"/>
    <lineage>
        <taxon>Bacteria</taxon>
        <taxon>Bacillati</taxon>
        <taxon>Actinomycetota</taxon>
        <taxon>Actinomycetes</taxon>
        <taxon>Geodermatophilales</taxon>
        <taxon>Geodermatophilaceae</taxon>
        <taxon>Blastococcus</taxon>
    </lineage>
</organism>
<evidence type="ECO:0000313" key="8">
    <source>
        <dbReference type="Proteomes" id="UP001597402"/>
    </source>
</evidence>
<dbReference type="RefSeq" id="WP_376870250.1">
    <property type="nucleotide sequence ID" value="NZ_JBHUHP010000001.1"/>
</dbReference>
<dbReference type="GO" id="GO:0016491">
    <property type="term" value="F:oxidoreductase activity"/>
    <property type="evidence" value="ECO:0007669"/>
    <property type="project" value="UniProtKB-KW"/>
</dbReference>
<dbReference type="SUPFAM" id="SSF51905">
    <property type="entry name" value="FAD/NAD(P)-binding domain"/>
    <property type="match status" value="1"/>
</dbReference>
<evidence type="ECO:0000313" key="7">
    <source>
        <dbReference type="EMBL" id="MFD2089966.1"/>
    </source>
</evidence>
<dbReference type="InterPro" id="IPR012132">
    <property type="entry name" value="GMC_OxRdtase"/>
</dbReference>
<dbReference type="NCBIfam" id="TIGR03970">
    <property type="entry name" value="Rv0697"/>
    <property type="match status" value="1"/>
</dbReference>
<comment type="cofactor">
    <cofactor evidence="1">
        <name>FAD</name>
        <dbReference type="ChEBI" id="CHEBI:57692"/>
    </cofactor>
</comment>
<keyword evidence="3 5" id="KW-0285">Flavoprotein</keyword>
<accession>A0ABW4X4U4</accession>
<evidence type="ECO:0000256" key="3">
    <source>
        <dbReference type="ARBA" id="ARBA00022630"/>
    </source>
</evidence>
<gene>
    <name evidence="7" type="primary">mftG</name>
    <name evidence="7" type="ORF">ACFSHS_00085</name>
</gene>